<proteinExistence type="predicted"/>
<dbReference type="VEuPathDB" id="TriTrypDB:BSAL_08700"/>
<evidence type="ECO:0000256" key="1">
    <source>
        <dbReference type="SAM" id="SignalP"/>
    </source>
</evidence>
<dbReference type="Proteomes" id="UP000051952">
    <property type="component" value="Unassembled WGS sequence"/>
</dbReference>
<keyword evidence="1" id="KW-0732">Signal</keyword>
<evidence type="ECO:0000313" key="2">
    <source>
        <dbReference type="EMBL" id="CUG87108.1"/>
    </source>
</evidence>
<dbReference type="AlphaFoldDB" id="A0A0S4J6R4"/>
<evidence type="ECO:0000313" key="3">
    <source>
        <dbReference type="Proteomes" id="UP000051952"/>
    </source>
</evidence>
<sequence length="544" mass="57519">MVTLSSAQLVCFVTLVLITITAVSASPRYRMFGFSALPTPPTTIVNANDNYSIISSGWISCDLHIGSFVWATDDSSGGTALVNVSLAVATTAGGDNVSAHSFQSVTCNGEWVAMTRVVSNESTTTTVVTFPFMSNPSSCAMRFLWPYCAGWASCDAGMELSWSEHKDASDAVVLGANIAGVTFQHTTIARSTKPSSSSPSVSSFCGAVAGSSSQSGAAEVRHLRVDFLGASNRWLSIANASASLISGGWQAGARNAAACRVRPYSMLRSLRELSLSPRNGLEVEPLDIVIDSTNGLATTWPLNYINVTSSSTAGQLPQCFSQTIAWFAGVVSEPELSLRIFLPTDDLMSLVISSNQSTQYVPLTPCSSNEATPSSATNQQPPWLLPYMINNSSSAPSFISGSFAYCGGYGGTPNVLLDVRNVSKEEGQGSITAVTMFGFVTVSSNGFIAPACPVTMTFNASSSSSAPAGRGDIDALVFVDVTPASQEEGGTNQQPPDCLEWNLANVGRTPWYQLQYHVACDRFWMATSFGAFPLTPCVQWPSTT</sequence>
<feature type="chain" id="PRO_5006621966" evidence="1">
    <location>
        <begin position="26"/>
        <end position="544"/>
    </location>
</feature>
<organism evidence="2 3">
    <name type="scientific">Bodo saltans</name>
    <name type="common">Flagellated protozoan</name>
    <dbReference type="NCBI Taxonomy" id="75058"/>
    <lineage>
        <taxon>Eukaryota</taxon>
        <taxon>Discoba</taxon>
        <taxon>Euglenozoa</taxon>
        <taxon>Kinetoplastea</taxon>
        <taxon>Metakinetoplastina</taxon>
        <taxon>Eubodonida</taxon>
        <taxon>Bodonidae</taxon>
        <taxon>Bodo</taxon>
    </lineage>
</organism>
<accession>A0A0S4J6R4</accession>
<name>A0A0S4J6R4_BODSA</name>
<gene>
    <name evidence="2" type="ORF">BSAL_08700</name>
</gene>
<dbReference type="EMBL" id="CYKH01001443">
    <property type="protein sequence ID" value="CUG87108.1"/>
    <property type="molecule type" value="Genomic_DNA"/>
</dbReference>
<feature type="signal peptide" evidence="1">
    <location>
        <begin position="1"/>
        <end position="25"/>
    </location>
</feature>
<reference evidence="3" key="1">
    <citation type="submission" date="2015-09" db="EMBL/GenBank/DDBJ databases">
        <authorList>
            <consortium name="Pathogen Informatics"/>
        </authorList>
    </citation>
    <scope>NUCLEOTIDE SEQUENCE [LARGE SCALE GENOMIC DNA]</scope>
    <source>
        <strain evidence="3">Lake Konstanz</strain>
    </source>
</reference>
<keyword evidence="3" id="KW-1185">Reference proteome</keyword>
<protein>
    <submittedName>
        <fullName evidence="2">Membrane-associated protein, putative</fullName>
    </submittedName>
</protein>